<sequence>MITKQMSEVLQQNCGKNYRTLYLFFSVKYG</sequence>
<dbReference type="EMBL" id="AE016827">
    <property type="protein sequence ID" value="AAU38072.1"/>
    <property type="molecule type" value="Genomic_DNA"/>
</dbReference>
<dbReference type="STRING" id="221988.MS1465"/>
<organism evidence="1 2">
    <name type="scientific">Mannheimia succiniciproducens (strain KCTC 0769BP / MBEL55E)</name>
    <dbReference type="NCBI Taxonomy" id="221988"/>
    <lineage>
        <taxon>Bacteria</taxon>
        <taxon>Pseudomonadati</taxon>
        <taxon>Pseudomonadota</taxon>
        <taxon>Gammaproteobacteria</taxon>
        <taxon>Pasteurellales</taxon>
        <taxon>Pasteurellaceae</taxon>
        <taxon>Basfia</taxon>
    </lineage>
</organism>
<dbReference type="AlphaFoldDB" id="Q65SI8"/>
<gene>
    <name evidence="1" type="ordered locus">MS1465</name>
</gene>
<dbReference type="KEGG" id="msu:MS1465"/>
<dbReference type="HOGENOM" id="CLU_3404268_0_0_6"/>
<protein>
    <submittedName>
        <fullName evidence="1">Uncharacterized protein</fullName>
    </submittedName>
</protein>
<accession>Q65SI8</accession>
<name>Q65SI8_MANSM</name>
<reference evidence="1 2" key="1">
    <citation type="journal article" date="2004" name="Nat. Biotechnol.">
        <title>The genome sequence of the capnophilic rumen bacterium Mannheimia succiniciproducens.</title>
        <authorList>
            <person name="Hong S.H."/>
            <person name="Kim J.S."/>
            <person name="Lee S.Y."/>
            <person name="In Y.H."/>
            <person name="Choi S.S."/>
            <person name="Rih J.-K."/>
            <person name="Kim C.H."/>
            <person name="Jeong H."/>
            <person name="Hur C.G."/>
            <person name="Kim J.J."/>
        </authorList>
    </citation>
    <scope>NUCLEOTIDE SEQUENCE [LARGE SCALE GENOMIC DNA]</scope>
    <source>
        <strain evidence="2">KCTC 0769BP / MBEL55E</strain>
    </source>
</reference>
<evidence type="ECO:0000313" key="2">
    <source>
        <dbReference type="Proteomes" id="UP000000607"/>
    </source>
</evidence>
<keyword evidence="2" id="KW-1185">Reference proteome</keyword>
<dbReference type="Proteomes" id="UP000000607">
    <property type="component" value="Chromosome"/>
</dbReference>
<evidence type="ECO:0000313" key="1">
    <source>
        <dbReference type="EMBL" id="AAU38072.1"/>
    </source>
</evidence>
<proteinExistence type="predicted"/>